<evidence type="ECO:0000313" key="1">
    <source>
        <dbReference type="EMBL" id="KAF2002118.1"/>
    </source>
</evidence>
<accession>A0A6A5WM86</accession>
<evidence type="ECO:0000313" key="2">
    <source>
        <dbReference type="Proteomes" id="UP000799779"/>
    </source>
</evidence>
<reference evidence="1" key="1">
    <citation type="journal article" date="2020" name="Stud. Mycol.">
        <title>101 Dothideomycetes genomes: a test case for predicting lifestyles and emergence of pathogens.</title>
        <authorList>
            <person name="Haridas S."/>
            <person name="Albert R."/>
            <person name="Binder M."/>
            <person name="Bloem J."/>
            <person name="Labutti K."/>
            <person name="Salamov A."/>
            <person name="Andreopoulos B."/>
            <person name="Baker S."/>
            <person name="Barry K."/>
            <person name="Bills G."/>
            <person name="Bluhm B."/>
            <person name="Cannon C."/>
            <person name="Castanera R."/>
            <person name="Culley D."/>
            <person name="Daum C."/>
            <person name="Ezra D."/>
            <person name="Gonzalez J."/>
            <person name="Henrissat B."/>
            <person name="Kuo A."/>
            <person name="Liang C."/>
            <person name="Lipzen A."/>
            <person name="Lutzoni F."/>
            <person name="Magnuson J."/>
            <person name="Mondo S."/>
            <person name="Nolan M."/>
            <person name="Ohm R."/>
            <person name="Pangilinan J."/>
            <person name="Park H.-J."/>
            <person name="Ramirez L."/>
            <person name="Alfaro M."/>
            <person name="Sun H."/>
            <person name="Tritt A."/>
            <person name="Yoshinaga Y."/>
            <person name="Zwiers L.-H."/>
            <person name="Turgeon B."/>
            <person name="Goodwin S."/>
            <person name="Spatafora J."/>
            <person name="Crous P."/>
            <person name="Grigoriev I."/>
        </authorList>
    </citation>
    <scope>NUCLEOTIDE SEQUENCE</scope>
    <source>
        <strain evidence="1">CBS 123094</strain>
    </source>
</reference>
<dbReference type="Proteomes" id="UP000799779">
    <property type="component" value="Unassembled WGS sequence"/>
</dbReference>
<dbReference type="OrthoDB" id="3919618at2759"/>
<protein>
    <submittedName>
        <fullName evidence="1">Uncharacterized protein</fullName>
    </submittedName>
</protein>
<proteinExistence type="predicted"/>
<organism evidence="1 2">
    <name type="scientific">Amniculicola lignicola CBS 123094</name>
    <dbReference type="NCBI Taxonomy" id="1392246"/>
    <lineage>
        <taxon>Eukaryota</taxon>
        <taxon>Fungi</taxon>
        <taxon>Dikarya</taxon>
        <taxon>Ascomycota</taxon>
        <taxon>Pezizomycotina</taxon>
        <taxon>Dothideomycetes</taxon>
        <taxon>Pleosporomycetidae</taxon>
        <taxon>Pleosporales</taxon>
        <taxon>Amniculicolaceae</taxon>
        <taxon>Amniculicola</taxon>
    </lineage>
</organism>
<sequence length="169" mass="19532">MLSLFSCFRGTQSHQCRTATSETAVASREVQITPSTKETGGDSSHGFHKDVKYDEKVARESLSEDGDMENIDITEKHHATQIYSNNNTNQHVLKQRLTRRSIGWRSKKKTGKDTMAPIHTHNTGDELHRWAEFDRKVKKLNPTEAERAWAIERARRQKWSNDKQNAKRQ</sequence>
<gene>
    <name evidence="1" type="ORF">P154DRAFT_574431</name>
</gene>
<dbReference type="AlphaFoldDB" id="A0A6A5WM86"/>
<dbReference type="EMBL" id="ML977579">
    <property type="protein sequence ID" value="KAF2002118.1"/>
    <property type="molecule type" value="Genomic_DNA"/>
</dbReference>
<keyword evidence="2" id="KW-1185">Reference proteome</keyword>
<name>A0A6A5WM86_9PLEO</name>